<sequence>MNKSYALALTLLFGIGAAQAAKPCEELKSEIAAKLDAKGVKVYTLEIVANDKVGEAKVVGSCDGGSNKITYERK</sequence>
<name>A0ABT5K7Q2_9BURK</name>
<feature type="signal peptide" evidence="1">
    <location>
        <begin position="1"/>
        <end position="20"/>
    </location>
</feature>
<comment type="caution">
    <text evidence="2">The sequence shown here is derived from an EMBL/GenBank/DDBJ whole genome shotgun (WGS) entry which is preliminary data.</text>
</comment>
<reference evidence="2 3" key="1">
    <citation type="submission" date="2022-10" db="EMBL/GenBank/DDBJ databases">
        <title>Paucibacter sp. hw1 Genome sequencing.</title>
        <authorList>
            <person name="Park S."/>
        </authorList>
    </citation>
    <scope>NUCLEOTIDE SEQUENCE [LARGE SCALE GENOMIC DNA]</scope>
    <source>
        <strain evidence="3">hw1</strain>
    </source>
</reference>
<organism evidence="2 3">
    <name type="scientific">Roseateles albus</name>
    <dbReference type="NCBI Taxonomy" id="2987525"/>
    <lineage>
        <taxon>Bacteria</taxon>
        <taxon>Pseudomonadati</taxon>
        <taxon>Pseudomonadota</taxon>
        <taxon>Betaproteobacteria</taxon>
        <taxon>Burkholderiales</taxon>
        <taxon>Sphaerotilaceae</taxon>
        <taxon>Roseateles</taxon>
    </lineage>
</organism>
<dbReference type="EMBL" id="JAQQXT010000001">
    <property type="protein sequence ID" value="MDC8769963.1"/>
    <property type="molecule type" value="Genomic_DNA"/>
</dbReference>
<feature type="chain" id="PRO_5046117911" evidence="1">
    <location>
        <begin position="21"/>
        <end position="74"/>
    </location>
</feature>
<dbReference type="InterPro" id="IPR010595">
    <property type="entry name" value="DUF1161"/>
</dbReference>
<proteinExistence type="predicted"/>
<dbReference type="Pfam" id="PF06649">
    <property type="entry name" value="DUF1161"/>
    <property type="match status" value="1"/>
</dbReference>
<dbReference type="RefSeq" id="WP_273598471.1">
    <property type="nucleotide sequence ID" value="NZ_JAQQXT010000001.1"/>
</dbReference>
<evidence type="ECO:0000313" key="3">
    <source>
        <dbReference type="Proteomes" id="UP001221189"/>
    </source>
</evidence>
<keyword evidence="1" id="KW-0732">Signal</keyword>
<keyword evidence="3" id="KW-1185">Reference proteome</keyword>
<gene>
    <name evidence="2" type="ORF">PRZ03_00155</name>
</gene>
<dbReference type="Proteomes" id="UP001221189">
    <property type="component" value="Unassembled WGS sequence"/>
</dbReference>
<evidence type="ECO:0000256" key="1">
    <source>
        <dbReference type="SAM" id="SignalP"/>
    </source>
</evidence>
<protein>
    <submittedName>
        <fullName evidence="2">DUF1161 domain-containing protein</fullName>
    </submittedName>
</protein>
<accession>A0ABT5K7Q2</accession>
<evidence type="ECO:0000313" key="2">
    <source>
        <dbReference type="EMBL" id="MDC8769963.1"/>
    </source>
</evidence>